<dbReference type="Proteomes" id="UP000294882">
    <property type="component" value="Unassembled WGS sequence"/>
</dbReference>
<reference evidence="1 2" key="1">
    <citation type="submission" date="2019-03" db="EMBL/GenBank/DDBJ databases">
        <title>Genomic Encyclopedia of Archaeal and Bacterial Type Strains, Phase II (KMG-II): from individual species to whole genera.</title>
        <authorList>
            <person name="Goeker M."/>
        </authorList>
    </citation>
    <scope>NUCLEOTIDE SEQUENCE [LARGE SCALE GENOMIC DNA]</scope>
    <source>
        <strain evidence="1 2">ATCC 25591</strain>
    </source>
</reference>
<comment type="caution">
    <text evidence="1">The sequence shown here is derived from an EMBL/GenBank/DDBJ whole genome shotgun (WGS) entry which is preliminary data.</text>
</comment>
<organism evidence="1 2">
    <name type="scientific">Metamycoplasma hyosynoviae</name>
    <dbReference type="NCBI Taxonomy" id="29559"/>
    <lineage>
        <taxon>Bacteria</taxon>
        <taxon>Bacillati</taxon>
        <taxon>Mycoplasmatota</taxon>
        <taxon>Mycoplasmoidales</taxon>
        <taxon>Metamycoplasmataceae</taxon>
        <taxon>Metamycoplasma</taxon>
    </lineage>
</organism>
<dbReference type="PROSITE" id="PS51257">
    <property type="entry name" value="PROKAR_LIPOPROTEIN"/>
    <property type="match status" value="1"/>
</dbReference>
<gene>
    <name evidence="1" type="ORF">JN03_0159</name>
</gene>
<evidence type="ECO:0000313" key="2">
    <source>
        <dbReference type="Proteomes" id="UP000294882"/>
    </source>
</evidence>
<dbReference type="InterPro" id="IPR032675">
    <property type="entry name" value="LRR_dom_sf"/>
</dbReference>
<dbReference type="SUPFAM" id="SSF52058">
    <property type="entry name" value="L domain-like"/>
    <property type="match status" value="1"/>
</dbReference>
<dbReference type="EMBL" id="SOCH01000002">
    <property type="protein sequence ID" value="TDU98136.1"/>
    <property type="molecule type" value="Genomic_DNA"/>
</dbReference>
<name>A0A4R7U0J7_9BACT</name>
<proteinExistence type="predicted"/>
<dbReference type="InterPro" id="IPR026906">
    <property type="entry name" value="LRR_5"/>
</dbReference>
<dbReference type="PANTHER" id="PTHR45661:SF3">
    <property type="entry name" value="IG-LIKE DOMAIN-CONTAINING PROTEIN"/>
    <property type="match status" value="1"/>
</dbReference>
<dbReference type="Pfam" id="PF13306">
    <property type="entry name" value="LRR_5"/>
    <property type="match status" value="1"/>
</dbReference>
<dbReference type="Gene3D" id="3.80.10.10">
    <property type="entry name" value="Ribonuclease Inhibitor"/>
    <property type="match status" value="1"/>
</dbReference>
<evidence type="ECO:0000313" key="1">
    <source>
        <dbReference type="EMBL" id="TDU98136.1"/>
    </source>
</evidence>
<protein>
    <submittedName>
        <fullName evidence="1">Leucine rich repeat (LRR) protein</fullName>
    </submittedName>
</protein>
<dbReference type="InterPro" id="IPR053139">
    <property type="entry name" value="Surface_bspA-like"/>
</dbReference>
<dbReference type="AlphaFoldDB" id="A0A4R7U0J7"/>
<accession>A0A4R7U0J7</accession>
<dbReference type="PANTHER" id="PTHR45661">
    <property type="entry name" value="SURFACE ANTIGEN"/>
    <property type="match status" value="1"/>
</dbReference>
<sequence length="219" mass="24770">MKEKLNMKQTKKILFSIGLIASFATLPALMVSCKFVSSAETNFELSSDKKICYGLSDNLKKSKGKISSLSLPSTVERIADSAFEDLTKLTSVKFPKTLKEIGKYAFANTSIRKLYLPDSIESLKEGAFQGCEKLYYVWLGDNIREIQTDSFIDAPVKQIYMPNKRAVWFLLKEVSSSWTDIYIRGIDASHKALKALKEEIAEEEKEAKIYIPHRNIYGA</sequence>